<dbReference type="InterPro" id="IPR004839">
    <property type="entry name" value="Aminotransferase_I/II_large"/>
</dbReference>
<dbReference type="STRING" id="121224.E0VVS1"/>
<comment type="cofactor">
    <cofactor evidence="1">
        <name>pyridoxal 5'-phosphate</name>
        <dbReference type="ChEBI" id="CHEBI:597326"/>
    </cofactor>
</comment>
<dbReference type="Gene3D" id="3.40.640.10">
    <property type="entry name" value="Type I PLP-dependent aspartate aminotransferase-like (Major domain)"/>
    <property type="match status" value="1"/>
</dbReference>
<protein>
    <recommendedName>
        <fullName evidence="8">alanine transaminase</fullName>
        <ecNumber evidence="8">2.6.1.2</ecNumber>
    </recommendedName>
</protein>
<dbReference type="CDD" id="cd00609">
    <property type="entry name" value="AAT_like"/>
    <property type="match status" value="1"/>
</dbReference>
<dbReference type="SUPFAM" id="SSF53383">
    <property type="entry name" value="PLP-dependent transferases"/>
    <property type="match status" value="1"/>
</dbReference>
<dbReference type="GO" id="GO:0042853">
    <property type="term" value="P:L-alanine catabolic process"/>
    <property type="evidence" value="ECO:0007669"/>
    <property type="project" value="UniProtKB-UniPathway"/>
</dbReference>
<evidence type="ECO:0000256" key="8">
    <source>
        <dbReference type="ARBA" id="ARBA00026106"/>
    </source>
</evidence>
<dbReference type="EMBL" id="AAZO01005679">
    <property type="status" value="NOT_ANNOTATED_CDS"/>
    <property type="molecule type" value="Genomic_DNA"/>
</dbReference>
<dbReference type="GO" id="GO:0030170">
    <property type="term" value="F:pyridoxal phosphate binding"/>
    <property type="evidence" value="ECO:0007669"/>
    <property type="project" value="InterPro"/>
</dbReference>
<dbReference type="UniPathway" id="UPA00528">
    <property type="reaction ID" value="UER00586"/>
</dbReference>
<dbReference type="InParanoid" id="E0VVS1"/>
<evidence type="ECO:0000256" key="1">
    <source>
        <dbReference type="ARBA" id="ARBA00001933"/>
    </source>
</evidence>
<feature type="domain" description="Aminotransferase class I/classII large" evidence="10">
    <location>
        <begin position="82"/>
        <end position="443"/>
    </location>
</feature>
<evidence type="ECO:0000313" key="12">
    <source>
        <dbReference type="EnsemblMetazoa" id="PHUM467330-PA"/>
    </source>
</evidence>
<dbReference type="InterPro" id="IPR045088">
    <property type="entry name" value="ALAT1/2-like"/>
</dbReference>
<reference evidence="11" key="1">
    <citation type="submission" date="2007-04" db="EMBL/GenBank/DDBJ databases">
        <title>Annotation of Pediculus humanus corporis strain USDA.</title>
        <authorList>
            <person name="Kirkness E."/>
            <person name="Hannick L."/>
            <person name="Hass B."/>
            <person name="Bruggner R."/>
            <person name="Lawson D."/>
            <person name="Bidwell S."/>
            <person name="Joardar V."/>
            <person name="Caler E."/>
            <person name="Walenz B."/>
            <person name="Inman J."/>
            <person name="Schobel S."/>
            <person name="Galinsky K."/>
            <person name="Amedeo P."/>
            <person name="Strausberg R."/>
        </authorList>
    </citation>
    <scope>NUCLEOTIDE SEQUENCE</scope>
    <source>
        <strain evidence="11">USDA</strain>
    </source>
</reference>
<dbReference type="Gene3D" id="1.10.287.1970">
    <property type="match status" value="1"/>
</dbReference>
<dbReference type="PANTHER" id="PTHR11751:SF29">
    <property type="entry name" value="ALANINE TRANSAMINASE"/>
    <property type="match status" value="1"/>
</dbReference>
<evidence type="ECO:0000256" key="4">
    <source>
        <dbReference type="ARBA" id="ARBA00022679"/>
    </source>
</evidence>
<dbReference type="VEuPathDB" id="VectorBase:PHUM467330"/>
<dbReference type="Pfam" id="PF00155">
    <property type="entry name" value="Aminotran_1_2"/>
    <property type="match status" value="1"/>
</dbReference>
<keyword evidence="3 11" id="KW-0032">Aminotransferase</keyword>
<comment type="similarity">
    <text evidence="7">Belongs to the class-I pyridoxal-phosphate-dependent aminotransferase family. Alanine aminotransferase subfamily.</text>
</comment>
<dbReference type="GeneID" id="8238715"/>
<dbReference type="eggNOG" id="KOG0258">
    <property type="taxonomic scope" value="Eukaryota"/>
</dbReference>
<evidence type="ECO:0000313" key="13">
    <source>
        <dbReference type="Proteomes" id="UP000009046"/>
    </source>
</evidence>
<name>E0VVS1_PEDHC</name>
<dbReference type="OMA" id="MMMQILI"/>
<dbReference type="FunFam" id="3.40.640.10:FF:000012">
    <property type="entry name" value="alanine aminotransferase 2"/>
    <property type="match status" value="1"/>
</dbReference>
<dbReference type="FunFam" id="1.10.287.1970:FF:000001">
    <property type="entry name" value="Alanine aminotransferase 2"/>
    <property type="match status" value="1"/>
</dbReference>
<reference evidence="11" key="2">
    <citation type="submission" date="2007-04" db="EMBL/GenBank/DDBJ databases">
        <title>The genome of the human body louse.</title>
        <authorList>
            <consortium name="The Human Body Louse Genome Consortium"/>
            <person name="Kirkness E."/>
            <person name="Walenz B."/>
            <person name="Hass B."/>
            <person name="Bruggner R."/>
            <person name="Strausberg R."/>
        </authorList>
    </citation>
    <scope>NUCLEOTIDE SEQUENCE</scope>
    <source>
        <strain evidence="11">USDA</strain>
    </source>
</reference>
<evidence type="ECO:0000256" key="2">
    <source>
        <dbReference type="ARBA" id="ARBA00011738"/>
    </source>
</evidence>
<reference evidence="12" key="3">
    <citation type="submission" date="2021-02" db="UniProtKB">
        <authorList>
            <consortium name="EnsemblMetazoa"/>
        </authorList>
    </citation>
    <scope>IDENTIFICATION</scope>
    <source>
        <strain evidence="12">USDA</strain>
    </source>
</reference>
<dbReference type="CTD" id="8238715"/>
<dbReference type="GO" id="GO:0004021">
    <property type="term" value="F:L-alanine:2-oxoglutarate aminotransferase activity"/>
    <property type="evidence" value="ECO:0007669"/>
    <property type="project" value="UniProtKB-EC"/>
</dbReference>
<comment type="subunit">
    <text evidence="2">Homodimer.</text>
</comment>
<evidence type="ECO:0000259" key="10">
    <source>
        <dbReference type="Pfam" id="PF00155"/>
    </source>
</evidence>
<keyword evidence="5" id="KW-0663">Pyridoxal phosphate</keyword>
<evidence type="ECO:0000256" key="6">
    <source>
        <dbReference type="ARBA" id="ARBA00025708"/>
    </source>
</evidence>
<dbReference type="HOGENOM" id="CLU_014254_3_0_1"/>
<dbReference type="InterPro" id="IPR015424">
    <property type="entry name" value="PyrdxlP-dep_Trfase"/>
</dbReference>
<dbReference type="AlphaFoldDB" id="E0VVS1"/>
<dbReference type="KEGG" id="phu:Phum_PHUM467330"/>
<keyword evidence="4 11" id="KW-0808">Transferase</keyword>
<dbReference type="EnsemblMetazoa" id="PHUM467330-RA">
    <property type="protein sequence ID" value="PHUM467330-PA"/>
    <property type="gene ID" value="PHUM467330"/>
</dbReference>
<evidence type="ECO:0000256" key="7">
    <source>
        <dbReference type="ARBA" id="ARBA00025785"/>
    </source>
</evidence>
<accession>E0VVS1</accession>
<dbReference type="RefSeq" id="XP_002430215.1">
    <property type="nucleotide sequence ID" value="XM_002430170.1"/>
</dbReference>
<dbReference type="FunFam" id="3.90.1150.10:FF:000151">
    <property type="entry name" value="Alanine aminotransferase 2"/>
    <property type="match status" value="1"/>
</dbReference>
<dbReference type="Gene3D" id="3.90.1150.10">
    <property type="entry name" value="Aspartate Aminotransferase, domain 1"/>
    <property type="match status" value="1"/>
</dbReference>
<comment type="catalytic activity">
    <reaction evidence="9">
        <text>L-alanine + 2-oxoglutarate = pyruvate + L-glutamate</text>
        <dbReference type="Rhea" id="RHEA:19453"/>
        <dbReference type="ChEBI" id="CHEBI:15361"/>
        <dbReference type="ChEBI" id="CHEBI:16810"/>
        <dbReference type="ChEBI" id="CHEBI:29985"/>
        <dbReference type="ChEBI" id="CHEBI:57972"/>
        <dbReference type="EC" id="2.6.1.2"/>
    </reaction>
</comment>
<dbReference type="InterPro" id="IPR015422">
    <property type="entry name" value="PyrdxlP-dep_Trfase_small"/>
</dbReference>
<dbReference type="OrthoDB" id="1732682at2759"/>
<sequence>MNKNIKTMEYAVRGPLLVRAIELEKQLEAGEKKPFKKVIKANLGDAHAMGQKPLTFYRQVLALVSYPELLKDSSFPSDTICRAEELLSACKGGSVGSYSESFGIEIIRKHVAEFICNRDGFESDWKNILLSAGASDSIKNVLKLLNQPIDNKPPGVMIPIPQYPLYSASLAEFGMTLIGYYLQESNNWGLDMNELSRSLCEAQKHCHPRAIVVINPGNPTGQVLTRCNIEDIIKFAYENKLVLLADEVYQSNVYAENSEFHSMKKIINEMGKPYSEMELASFMSCSKGYMGECGLRGAYCELLNFDPDVMANFSKCISSMLCPTVLGQCLLDCVVKPPVEGEPSYDLYSKEKNEILEVLKIKSKMIYEFFNGIKGFSCNEVQGAMYAFPKIDMPEKALQEAKSKNMPADTFYAFQLLESTGICVIPGTGFKQMPDTYHLRTTILPSTAFYQYGLRNCPNYDKKQKSNDNYLKTCKYCNLILN</sequence>
<evidence type="ECO:0000313" key="11">
    <source>
        <dbReference type="EMBL" id="EEB17477.1"/>
    </source>
</evidence>
<dbReference type="EMBL" id="DS235813">
    <property type="protein sequence ID" value="EEB17477.1"/>
    <property type="molecule type" value="Genomic_DNA"/>
</dbReference>
<dbReference type="InterPro" id="IPR015421">
    <property type="entry name" value="PyrdxlP-dep_Trfase_major"/>
</dbReference>
<evidence type="ECO:0000256" key="5">
    <source>
        <dbReference type="ARBA" id="ARBA00022898"/>
    </source>
</evidence>
<comment type="pathway">
    <text evidence="6">Amino-acid degradation; L-alanine degradation via transaminase pathway; pyruvate from L-alanine: step 1/1.</text>
</comment>
<dbReference type="EC" id="2.6.1.2" evidence="8"/>
<evidence type="ECO:0000256" key="3">
    <source>
        <dbReference type="ARBA" id="ARBA00022576"/>
    </source>
</evidence>
<organism>
    <name type="scientific">Pediculus humanus subsp. corporis</name>
    <name type="common">Body louse</name>
    <dbReference type="NCBI Taxonomy" id="121224"/>
    <lineage>
        <taxon>Eukaryota</taxon>
        <taxon>Metazoa</taxon>
        <taxon>Ecdysozoa</taxon>
        <taxon>Arthropoda</taxon>
        <taxon>Hexapoda</taxon>
        <taxon>Insecta</taxon>
        <taxon>Pterygota</taxon>
        <taxon>Neoptera</taxon>
        <taxon>Paraneoptera</taxon>
        <taxon>Psocodea</taxon>
        <taxon>Troctomorpha</taxon>
        <taxon>Phthiraptera</taxon>
        <taxon>Anoplura</taxon>
        <taxon>Pediculidae</taxon>
        <taxon>Pediculus</taxon>
    </lineage>
</organism>
<evidence type="ECO:0000256" key="9">
    <source>
        <dbReference type="ARBA" id="ARBA00047412"/>
    </source>
</evidence>
<dbReference type="Proteomes" id="UP000009046">
    <property type="component" value="Unassembled WGS sequence"/>
</dbReference>
<keyword evidence="13" id="KW-1185">Reference proteome</keyword>
<gene>
    <name evidence="12" type="primary">8238715</name>
    <name evidence="11" type="ORF">Phum_PHUM467330</name>
</gene>
<dbReference type="PANTHER" id="PTHR11751">
    <property type="entry name" value="ALANINE AMINOTRANSFERASE"/>
    <property type="match status" value="1"/>
</dbReference>
<proteinExistence type="inferred from homology"/>